<feature type="compositionally biased region" description="Polar residues" evidence="1">
    <location>
        <begin position="63"/>
        <end position="84"/>
    </location>
</feature>
<comment type="caution">
    <text evidence="2">The sequence shown here is derived from an EMBL/GenBank/DDBJ whole genome shotgun (WGS) entry which is preliminary data.</text>
</comment>
<proteinExistence type="predicted"/>
<feature type="compositionally biased region" description="Polar residues" evidence="1">
    <location>
        <begin position="185"/>
        <end position="200"/>
    </location>
</feature>
<dbReference type="Proteomes" id="UP001152300">
    <property type="component" value="Unassembled WGS sequence"/>
</dbReference>
<protein>
    <submittedName>
        <fullName evidence="2">Uncharacterized protein</fullName>
    </submittedName>
</protein>
<feature type="compositionally biased region" description="Basic and acidic residues" evidence="1">
    <location>
        <begin position="218"/>
        <end position="228"/>
    </location>
</feature>
<accession>A0A9X0ADG5</accession>
<feature type="region of interest" description="Disordered" evidence="1">
    <location>
        <begin position="185"/>
        <end position="228"/>
    </location>
</feature>
<dbReference type="OrthoDB" id="3516307at2759"/>
<evidence type="ECO:0000313" key="2">
    <source>
        <dbReference type="EMBL" id="KAJ8060822.1"/>
    </source>
</evidence>
<feature type="region of interest" description="Disordered" evidence="1">
    <location>
        <begin position="104"/>
        <end position="131"/>
    </location>
</feature>
<name>A0A9X0ADG5_9HELO</name>
<organism evidence="2 3">
    <name type="scientific">Sclerotinia nivalis</name>
    <dbReference type="NCBI Taxonomy" id="352851"/>
    <lineage>
        <taxon>Eukaryota</taxon>
        <taxon>Fungi</taxon>
        <taxon>Dikarya</taxon>
        <taxon>Ascomycota</taxon>
        <taxon>Pezizomycotina</taxon>
        <taxon>Leotiomycetes</taxon>
        <taxon>Helotiales</taxon>
        <taxon>Sclerotiniaceae</taxon>
        <taxon>Sclerotinia</taxon>
    </lineage>
</organism>
<dbReference type="EMBL" id="JAPEIS010000012">
    <property type="protein sequence ID" value="KAJ8060822.1"/>
    <property type="molecule type" value="Genomic_DNA"/>
</dbReference>
<gene>
    <name evidence="2" type="ORF">OCU04_009906</name>
</gene>
<keyword evidence="3" id="KW-1185">Reference proteome</keyword>
<evidence type="ECO:0000313" key="3">
    <source>
        <dbReference type="Proteomes" id="UP001152300"/>
    </source>
</evidence>
<feature type="compositionally biased region" description="Basic and acidic residues" evidence="1">
    <location>
        <begin position="104"/>
        <end position="118"/>
    </location>
</feature>
<evidence type="ECO:0000256" key="1">
    <source>
        <dbReference type="SAM" id="MobiDB-lite"/>
    </source>
</evidence>
<dbReference type="AlphaFoldDB" id="A0A9X0ADG5"/>
<sequence length="399" mass="45443">MNDQHRIRGQYMVTSPLKKSGVSNDMGVQSLKREHGAWDLEYDADTEGDSKRPHKTRRRGDHNSTFTPQILESNQYRGSATPSHQEGYRARPIFSNSAHEHVKTNKQEDIHGEPKQADEFSNAGNDNLATLDWSTDYDDEERIASSIIQKRNANSNCETKPFLPKELVVDIFETMIRLPRKLESLSNTTRNSESNLNTSTDGEDSDSEPSTNDASGTDGKEEDGKAGEDNDGMIDAICFALTCPRYWDIFRDIWCYTGTNRILGEFELSMTQQLILAPLLETWIGPKYRRSELLIFHPHAARKISKDGSHGYINMFLVRKVYGMGDSKSGSKKELSLWRRYKTRSQILDCSGLNLEDFRNTRNSGWKAELPKVWLLSPFGMGTTWYLAAAKQYRDIFTS</sequence>
<feature type="region of interest" description="Disordered" evidence="1">
    <location>
        <begin position="1"/>
        <end position="86"/>
    </location>
</feature>
<reference evidence="2" key="1">
    <citation type="submission" date="2022-11" db="EMBL/GenBank/DDBJ databases">
        <title>Genome Resource of Sclerotinia nivalis Strain SnTB1, a Plant Pathogen Isolated from American Ginseng.</title>
        <authorList>
            <person name="Fan S."/>
        </authorList>
    </citation>
    <scope>NUCLEOTIDE SEQUENCE</scope>
    <source>
        <strain evidence="2">SnTB1</strain>
    </source>
</reference>